<dbReference type="GO" id="GO:0016020">
    <property type="term" value="C:membrane"/>
    <property type="evidence" value="ECO:0007669"/>
    <property type="project" value="UniProtKB-SubCell"/>
</dbReference>
<dbReference type="GO" id="GO:0090729">
    <property type="term" value="F:toxin activity"/>
    <property type="evidence" value="ECO:0007669"/>
    <property type="project" value="UniProtKB-KW"/>
</dbReference>
<dbReference type="InterPro" id="IPR018511">
    <property type="entry name" value="Hemolysin-typ_Ca-bd_CS"/>
</dbReference>
<dbReference type="PANTHER" id="PTHR38340">
    <property type="entry name" value="S-LAYER PROTEIN"/>
    <property type="match status" value="1"/>
</dbReference>
<dbReference type="EMBL" id="QAON01000005">
    <property type="protein sequence ID" value="PTQ89855.1"/>
    <property type="molecule type" value="Genomic_DNA"/>
</dbReference>
<sequence length="601" mass="63937">MAFITGTNGNDNLISLASDDQIDGLAGDDILSYNYATDGADLINLGSGMDKVLFTGASNYILRMTFSSADVGNNNSNNVADSLAVSLQMENNIGQLTGHMTRSDDEGIQWVTADNTPFLFKVSDDYFGSQVLAAVSTIVSLGTEQNDTLNSVTIRNVSLNNAYLNGGAGNDYLIAGAETDYLVGGSGNDTLDGGQGGDWMLGGTGNDVYYVDRVTDITREFLNEGVDTIYSTITLNLSDYSDNIEILRLQGNANLNATGNDLANTLVGNAGDNILDGGIGTDKMAGGLGHDTYYVNTLGDSIIERYNAGFDKVYSSIDYSLAANIEYLQLTDLAIRAKGNSLDNVLIGNNENNILNGLVGADTMQGGQGNDIYYVDNNTDIVLEDYNSGSDLVILSVFNSFYSMSANVETLRSDGTGSTYVLANDLNNKITGNIGDNYIFGDIGNDTLLGGAGSDWLDGGAGNDVLYGGIGADAYFFARGGSRDVIWENDIAENVDTLNFEPGFAGAIDADQLWFSQVGQDLKVSVIGTNDSVIIKNWYVSTHHQVEQFQASDGRMLTNLNVQNLVNAMAGMTPPPLGQTEFNAAEHAQYDAVIAANWSVV</sequence>
<evidence type="ECO:0000256" key="2">
    <source>
        <dbReference type="ARBA" id="ARBA00004613"/>
    </source>
</evidence>
<dbReference type="PRINTS" id="PR00313">
    <property type="entry name" value="CABNDNGRPT"/>
</dbReference>
<dbReference type="GO" id="GO:0005576">
    <property type="term" value="C:extracellular region"/>
    <property type="evidence" value="ECO:0007669"/>
    <property type="project" value="UniProtKB-SubCell"/>
</dbReference>
<reference evidence="10 11" key="1">
    <citation type="submission" date="2018-04" db="EMBL/GenBank/DDBJ databases">
        <title>Genomic Encyclopedia of Archaeal and Bacterial Type Strains, Phase II (KMG-II): from individual species to whole genera.</title>
        <authorList>
            <person name="Goeker M."/>
        </authorList>
    </citation>
    <scope>NUCLEOTIDE SEQUENCE [LARGE SCALE GENOMIC DNA]</scope>
    <source>
        <strain evidence="10 11">DSM 5822</strain>
    </source>
</reference>
<organism evidence="10 11">
    <name type="scientific">Agitococcus lubricus</name>
    <dbReference type="NCBI Taxonomy" id="1077255"/>
    <lineage>
        <taxon>Bacteria</taxon>
        <taxon>Pseudomonadati</taxon>
        <taxon>Pseudomonadota</taxon>
        <taxon>Gammaproteobacteria</taxon>
        <taxon>Moraxellales</taxon>
        <taxon>Moraxellaceae</taxon>
        <taxon>Agitococcus</taxon>
    </lineage>
</organism>
<gene>
    <name evidence="10" type="ORF">C8N29_105183</name>
</gene>
<dbReference type="InterPro" id="IPR011049">
    <property type="entry name" value="Serralysin-like_metalloprot_C"/>
</dbReference>
<dbReference type="Proteomes" id="UP000244223">
    <property type="component" value="Unassembled WGS sequence"/>
</dbReference>
<evidence type="ECO:0000259" key="9">
    <source>
        <dbReference type="Pfam" id="PF06594"/>
    </source>
</evidence>
<evidence type="ECO:0000256" key="4">
    <source>
        <dbReference type="ARBA" id="ARBA00022656"/>
    </source>
</evidence>
<protein>
    <submittedName>
        <fullName evidence="10">Hemolysin type calcium-binding protein</fullName>
    </submittedName>
</protein>
<dbReference type="Pfam" id="PF06594">
    <property type="entry name" value="HCBP_related"/>
    <property type="match status" value="1"/>
</dbReference>
<dbReference type="OrthoDB" id="108903at2"/>
<dbReference type="AlphaFoldDB" id="A0A2T5J0M2"/>
<dbReference type="RefSeq" id="WP_107865370.1">
    <property type="nucleotide sequence ID" value="NZ_QAON01000005.1"/>
</dbReference>
<dbReference type="PRINTS" id="PR01488">
    <property type="entry name" value="RTXTOXINA"/>
</dbReference>
<dbReference type="GO" id="GO:0005509">
    <property type="term" value="F:calcium ion binding"/>
    <property type="evidence" value="ECO:0007669"/>
    <property type="project" value="InterPro"/>
</dbReference>
<dbReference type="InterPro" id="IPR003995">
    <property type="entry name" value="RTX_toxin_determinant-A"/>
</dbReference>
<evidence type="ECO:0000256" key="8">
    <source>
        <dbReference type="ARBA" id="ARBA00023136"/>
    </source>
</evidence>
<dbReference type="PANTHER" id="PTHR38340:SF1">
    <property type="entry name" value="S-LAYER PROTEIN"/>
    <property type="match status" value="1"/>
</dbReference>
<dbReference type="InterPro" id="IPR050557">
    <property type="entry name" value="RTX_toxin/Mannuronan_C5-epim"/>
</dbReference>
<evidence type="ECO:0000256" key="1">
    <source>
        <dbReference type="ARBA" id="ARBA00004370"/>
    </source>
</evidence>
<evidence type="ECO:0000313" key="10">
    <source>
        <dbReference type="EMBL" id="PTQ89855.1"/>
    </source>
</evidence>
<keyword evidence="5" id="KW-0677">Repeat</keyword>
<keyword evidence="3" id="KW-0964">Secreted</keyword>
<keyword evidence="11" id="KW-1185">Reference proteome</keyword>
<comment type="subcellular location">
    <subcellularLocation>
        <location evidence="1">Membrane</location>
    </subcellularLocation>
    <subcellularLocation>
        <location evidence="2">Secreted</location>
    </subcellularLocation>
</comment>
<dbReference type="SUPFAM" id="SSF51120">
    <property type="entry name" value="beta-Roll"/>
    <property type="match status" value="5"/>
</dbReference>
<name>A0A2T5J0M2_9GAMM</name>
<dbReference type="Pfam" id="PF00353">
    <property type="entry name" value="HemolysinCabind"/>
    <property type="match status" value="6"/>
</dbReference>
<evidence type="ECO:0000313" key="11">
    <source>
        <dbReference type="Proteomes" id="UP000244223"/>
    </source>
</evidence>
<dbReference type="PROSITE" id="PS00330">
    <property type="entry name" value="HEMOLYSIN_CALCIUM"/>
    <property type="match status" value="3"/>
</dbReference>
<feature type="domain" description="Haemolysin-type calcium binding-related" evidence="9">
    <location>
        <begin position="521"/>
        <end position="558"/>
    </location>
</feature>
<dbReference type="Gene3D" id="2.150.10.10">
    <property type="entry name" value="Serralysin-like metalloprotease, C-terminal"/>
    <property type="match status" value="4"/>
</dbReference>
<evidence type="ECO:0000256" key="5">
    <source>
        <dbReference type="ARBA" id="ARBA00022737"/>
    </source>
</evidence>
<evidence type="ECO:0000256" key="3">
    <source>
        <dbReference type="ARBA" id="ARBA00022525"/>
    </source>
</evidence>
<proteinExistence type="predicted"/>
<comment type="caution">
    <text evidence="10">The sequence shown here is derived from an EMBL/GenBank/DDBJ whole genome shotgun (WGS) entry which is preliminary data.</text>
</comment>
<evidence type="ECO:0000256" key="6">
    <source>
        <dbReference type="ARBA" id="ARBA00022837"/>
    </source>
</evidence>
<dbReference type="InterPro" id="IPR010566">
    <property type="entry name" value="Haemolys_ca-bd"/>
</dbReference>
<evidence type="ECO:0000256" key="7">
    <source>
        <dbReference type="ARBA" id="ARBA00023026"/>
    </source>
</evidence>
<keyword evidence="4" id="KW-0800">Toxin</keyword>
<keyword evidence="7" id="KW-0843">Virulence</keyword>
<keyword evidence="8" id="KW-0472">Membrane</keyword>
<keyword evidence="6" id="KW-0106">Calcium</keyword>
<accession>A0A2T5J0M2</accession>
<dbReference type="InterPro" id="IPR001343">
    <property type="entry name" value="Hemolysn_Ca-bd"/>
</dbReference>